<dbReference type="PIRSF" id="PIRSF001109">
    <property type="entry name" value="Ad_hcy_hydrolase"/>
    <property type="match status" value="1"/>
</dbReference>
<evidence type="ECO:0000256" key="6">
    <source>
        <dbReference type="PIRSR" id="PIRSR001109-1"/>
    </source>
</evidence>
<dbReference type="Gene3D" id="3.40.50.1480">
    <property type="entry name" value="Adenosylhomocysteinase-like"/>
    <property type="match status" value="3"/>
</dbReference>
<feature type="binding site" evidence="6">
    <location>
        <position position="262"/>
    </location>
    <ligand>
        <name>substrate</name>
    </ligand>
</feature>
<comment type="similarity">
    <text evidence="1">Belongs to the adenosylhomocysteinase family.</text>
</comment>
<evidence type="ECO:0000313" key="9">
    <source>
        <dbReference type="Ensembl" id="ENSSTUP00000036464.1"/>
    </source>
</evidence>
<dbReference type="NCBIfam" id="NF004005">
    <property type="entry name" value="PRK05476.2-3"/>
    <property type="match status" value="1"/>
</dbReference>
<feature type="binding site" evidence="7">
    <location>
        <position position="319"/>
    </location>
    <ligand>
        <name>NAD(+)</name>
        <dbReference type="ChEBI" id="CHEBI:57540"/>
    </ligand>
</feature>
<evidence type="ECO:0000256" key="7">
    <source>
        <dbReference type="PIRSR" id="PIRSR001109-2"/>
    </source>
</evidence>
<dbReference type="GO" id="GO:0006730">
    <property type="term" value="P:one-carbon metabolic process"/>
    <property type="evidence" value="ECO:0007669"/>
    <property type="project" value="UniProtKB-KW"/>
</dbReference>
<sequence>MTDAVVDGKLEVVKQQATKYVKETENVAEKYSAMTVSKNSDMNMNVGELQSAAFTAVPTLKSVKKIQFANAEDKQEFQKYPTKAGRRSLSRSISQSSTDSYSSDMSALISLRKRAQGEKPLAGAKIVGCTHITAQTAVLIETLVALGAQCRWTACNIYSTQNEVAAALAETGVPVFAWKGESEDDFWWCIDRCVNTEGWQANMILDDGGDLTHWVYKKYPSVFKKAQGIVEESVTGVHRLYQLSKAGKLCVPAMNVNDSVTKQKFDNLYCCRESILDGLKRTTDVMFGGKQVVVCGYGEVGKGCCSALKALGAIVCITEIDPICALQGCMDGFRVVKLNEVIRQMDLVITCTGNKNVVTREQLDRMKNGCIVCNMGHSNTEIDVASLRSPELTWERVRSQVDHVIWPDGKRVVLLAEGRLLNLSCSTVPTFVLSITATTQALALIELFNAPEGRYKQDVYLLPKKMDEYVASLHLSNFDAHLTELSDEQAKYMGLNKNGPFKPNYYRY</sequence>
<dbReference type="FunFam" id="3.40.50.1480:FF:000007">
    <property type="entry name" value="Adenosylhomocysteinase"/>
    <property type="match status" value="1"/>
</dbReference>
<feature type="binding site" evidence="6">
    <location>
        <position position="266"/>
    </location>
    <ligand>
        <name>substrate</name>
    </ligand>
</feature>
<reference evidence="9" key="2">
    <citation type="submission" date="2025-09" db="UniProtKB">
        <authorList>
            <consortium name="Ensembl"/>
        </authorList>
    </citation>
    <scope>IDENTIFICATION</scope>
</reference>
<evidence type="ECO:0000256" key="4">
    <source>
        <dbReference type="ARBA" id="ARBA00022801"/>
    </source>
</evidence>
<evidence type="ECO:0000313" key="10">
    <source>
        <dbReference type="Proteomes" id="UP000472277"/>
    </source>
</evidence>
<dbReference type="FunFam" id="3.40.50.720:FF:000035">
    <property type="entry name" value="Adenosylhomocysteinase"/>
    <property type="match status" value="1"/>
</dbReference>
<dbReference type="InterPro" id="IPR000043">
    <property type="entry name" value="Adenosylhomocysteinase-like"/>
</dbReference>
<keyword evidence="10" id="KW-1185">Reference proteome</keyword>
<keyword evidence="4" id="KW-0378">Hydrolase</keyword>
<dbReference type="InterPro" id="IPR015878">
    <property type="entry name" value="Ado_hCys_hydrolase_NAD-bd"/>
</dbReference>
<dbReference type="GO" id="GO:0005829">
    <property type="term" value="C:cytosol"/>
    <property type="evidence" value="ECO:0007669"/>
    <property type="project" value="TreeGrafter"/>
</dbReference>
<evidence type="ECO:0000256" key="5">
    <source>
        <dbReference type="ARBA" id="ARBA00023027"/>
    </source>
</evidence>
<dbReference type="GO" id="GO:0033353">
    <property type="term" value="P:S-adenosylmethionine cycle"/>
    <property type="evidence" value="ECO:0007669"/>
    <property type="project" value="TreeGrafter"/>
</dbReference>
<evidence type="ECO:0000256" key="2">
    <source>
        <dbReference type="ARBA" id="ARBA00022490"/>
    </source>
</evidence>
<dbReference type="Proteomes" id="UP000472277">
    <property type="component" value="Chromosome 28"/>
</dbReference>
<dbReference type="FunFam" id="3.40.50.1480:FF:000006">
    <property type="entry name" value="Adenosylhomocysteinase"/>
    <property type="match status" value="1"/>
</dbReference>
<keyword evidence="3" id="KW-0554">One-carbon metabolism</keyword>
<dbReference type="PANTHER" id="PTHR23420:SF3">
    <property type="entry name" value="S-ADENOSYLHOMOCYSTEINE HYDROLASE-LIKE PROTEIN 1"/>
    <property type="match status" value="1"/>
</dbReference>
<dbReference type="InterPro" id="IPR020082">
    <property type="entry name" value="S-Ado-L-homoCys_hydrolase_CS"/>
</dbReference>
<reference evidence="9" key="1">
    <citation type="submission" date="2025-08" db="UniProtKB">
        <authorList>
            <consortium name="Ensembl"/>
        </authorList>
    </citation>
    <scope>IDENTIFICATION</scope>
</reference>
<name>A0A673YPW5_SALTR</name>
<proteinExistence type="inferred from homology"/>
<protein>
    <submittedName>
        <fullName evidence="9">Adenosylhomocysteinase-like 1</fullName>
    </submittedName>
</protein>
<dbReference type="PROSITE" id="PS00738">
    <property type="entry name" value="ADOHCYASE_1"/>
    <property type="match status" value="1"/>
</dbReference>
<feature type="binding site" evidence="7">
    <location>
        <begin position="298"/>
        <end position="303"/>
    </location>
    <ligand>
        <name>NAD(+)</name>
        <dbReference type="ChEBI" id="CHEBI:57540"/>
    </ligand>
</feature>
<dbReference type="Gene3D" id="3.40.50.720">
    <property type="entry name" value="NAD(P)-binding Rossmann-like Domain"/>
    <property type="match status" value="1"/>
</dbReference>
<dbReference type="InterPro" id="IPR036291">
    <property type="entry name" value="NAD(P)-bd_dom_sf"/>
</dbReference>
<feature type="binding site" evidence="6">
    <location>
        <position position="133"/>
    </location>
    <ligand>
        <name>substrate</name>
    </ligand>
</feature>
<evidence type="ECO:0000256" key="3">
    <source>
        <dbReference type="ARBA" id="ARBA00022563"/>
    </source>
</evidence>
<gene>
    <name evidence="9" type="primary">AHCYL1</name>
    <name evidence="9" type="synonym">LOC115165332</name>
</gene>
<dbReference type="InterPro" id="IPR042172">
    <property type="entry name" value="Adenosylhomocyst_ase-like_sf"/>
</dbReference>
<feature type="binding site" evidence="7">
    <location>
        <position position="422"/>
    </location>
    <ligand>
        <name>NAD(+)</name>
        <dbReference type="ChEBI" id="CHEBI:57540"/>
    </ligand>
</feature>
<dbReference type="PROSITE" id="PS00739">
    <property type="entry name" value="ADOHCYASE_2"/>
    <property type="match status" value="1"/>
</dbReference>
<feature type="binding site" evidence="6">
    <location>
        <position position="232"/>
    </location>
    <ligand>
        <name>substrate</name>
    </ligand>
</feature>
<dbReference type="GO" id="GO:0016787">
    <property type="term" value="F:hydrolase activity"/>
    <property type="evidence" value="ECO:0007669"/>
    <property type="project" value="UniProtKB-KW"/>
</dbReference>
<dbReference type="SMART" id="SM00997">
    <property type="entry name" value="AdoHcyase_NAD"/>
    <property type="match status" value="1"/>
</dbReference>
<dbReference type="FunFam" id="3.40.50.1480:FF:000009">
    <property type="entry name" value="Adenosylhomocysteinase like 2"/>
    <property type="match status" value="1"/>
</dbReference>
<evidence type="ECO:0000256" key="1">
    <source>
        <dbReference type="ARBA" id="ARBA00007122"/>
    </source>
</evidence>
<comment type="cofactor">
    <cofactor evidence="7">
        <name>NAD(+)</name>
        <dbReference type="ChEBI" id="CHEBI:57540"/>
    </cofactor>
    <text evidence="7">Binds 1 NAD(+) per subunit.</text>
</comment>
<evidence type="ECO:0000259" key="8">
    <source>
        <dbReference type="SMART" id="SM00997"/>
    </source>
</evidence>
<organism evidence="9 10">
    <name type="scientific">Salmo trutta</name>
    <name type="common">Brown trout</name>
    <dbReference type="NCBI Taxonomy" id="8032"/>
    <lineage>
        <taxon>Eukaryota</taxon>
        <taxon>Metazoa</taxon>
        <taxon>Chordata</taxon>
        <taxon>Craniata</taxon>
        <taxon>Vertebrata</taxon>
        <taxon>Euteleostomi</taxon>
        <taxon>Actinopterygii</taxon>
        <taxon>Neopterygii</taxon>
        <taxon>Teleostei</taxon>
        <taxon>Protacanthopterygii</taxon>
        <taxon>Salmoniformes</taxon>
        <taxon>Salmonidae</taxon>
        <taxon>Salmoninae</taxon>
        <taxon>Salmo</taxon>
    </lineage>
</organism>
<feature type="binding site" evidence="6">
    <location>
        <position position="207"/>
    </location>
    <ligand>
        <name>substrate</name>
    </ligand>
</feature>
<dbReference type="SMART" id="SM00996">
    <property type="entry name" value="AdoHcyase"/>
    <property type="match status" value="1"/>
</dbReference>
<dbReference type="SUPFAM" id="SSF51735">
    <property type="entry name" value="NAD(P)-binding Rossmann-fold domains"/>
    <property type="match status" value="1"/>
</dbReference>
<dbReference type="CDD" id="cd00401">
    <property type="entry name" value="SAHH"/>
    <property type="match status" value="1"/>
</dbReference>
<keyword evidence="5 7" id="KW-0520">NAD</keyword>
<dbReference type="SUPFAM" id="SSF52283">
    <property type="entry name" value="Formate/glycerate dehydrogenase catalytic domain-like"/>
    <property type="match status" value="1"/>
</dbReference>
<dbReference type="PANTHER" id="PTHR23420">
    <property type="entry name" value="ADENOSYLHOMOCYSTEINASE"/>
    <property type="match status" value="1"/>
</dbReference>
<keyword evidence="2" id="KW-0963">Cytoplasm</keyword>
<dbReference type="AlphaFoldDB" id="A0A673YPW5"/>
<dbReference type="Ensembl" id="ENSSTUT00000038108.1">
    <property type="protein sequence ID" value="ENSSTUP00000036464.1"/>
    <property type="gene ID" value="ENSSTUG00000015390.1"/>
</dbReference>
<feature type="domain" description="S-adenosyl-L-homocysteine hydrolase NAD binding" evidence="8">
    <location>
        <begin position="267"/>
        <end position="428"/>
    </location>
</feature>
<dbReference type="GeneTree" id="ENSGT00950000182981"/>
<dbReference type="Pfam" id="PF05221">
    <property type="entry name" value="AdoHcyase"/>
    <property type="match status" value="1"/>
</dbReference>
<dbReference type="Pfam" id="PF00670">
    <property type="entry name" value="AdoHcyase_NAD"/>
    <property type="match status" value="1"/>
</dbReference>
<accession>A0A673YPW5</accession>